<evidence type="ECO:0000313" key="8">
    <source>
        <dbReference type="Proteomes" id="UP000786811"/>
    </source>
</evidence>
<feature type="domain" description="Ubiquitin-like protease family profile" evidence="6">
    <location>
        <begin position="391"/>
        <end position="550"/>
    </location>
</feature>
<dbReference type="EMBL" id="CAJNRD030001117">
    <property type="protein sequence ID" value="CAG5079653.1"/>
    <property type="molecule type" value="Genomic_DNA"/>
</dbReference>
<dbReference type="InterPro" id="IPR038765">
    <property type="entry name" value="Papain-like_cys_pep_sf"/>
</dbReference>
<dbReference type="PANTHER" id="PTHR12606:SF10">
    <property type="entry name" value="SENTRIN-SPECIFIC PROTEASE 5"/>
    <property type="match status" value="1"/>
</dbReference>
<dbReference type="GO" id="GO:0003676">
    <property type="term" value="F:nucleic acid binding"/>
    <property type="evidence" value="ECO:0007669"/>
    <property type="project" value="InterPro"/>
</dbReference>
<evidence type="ECO:0000256" key="4">
    <source>
        <dbReference type="ARBA" id="ARBA00022807"/>
    </source>
</evidence>
<feature type="region of interest" description="Disordered" evidence="5">
    <location>
        <begin position="607"/>
        <end position="629"/>
    </location>
</feature>
<evidence type="ECO:0000259" key="6">
    <source>
        <dbReference type="PROSITE" id="PS50600"/>
    </source>
</evidence>
<accession>A0A8J2H753</accession>
<dbReference type="Proteomes" id="UP000786811">
    <property type="component" value="Unassembled WGS sequence"/>
</dbReference>
<dbReference type="OrthoDB" id="1939479at2759"/>
<evidence type="ECO:0000313" key="7">
    <source>
        <dbReference type="EMBL" id="CAG5079653.1"/>
    </source>
</evidence>
<keyword evidence="3" id="KW-0378">Hydrolase</keyword>
<feature type="compositionally biased region" description="Acidic residues" evidence="5">
    <location>
        <begin position="298"/>
        <end position="314"/>
    </location>
</feature>
<proteinExistence type="inferred from homology"/>
<feature type="region of interest" description="Disordered" evidence="5">
    <location>
        <begin position="331"/>
        <end position="375"/>
    </location>
</feature>
<reference evidence="7" key="1">
    <citation type="submission" date="2021-04" db="EMBL/GenBank/DDBJ databases">
        <authorList>
            <person name="Chebbi M.A.C M."/>
        </authorList>
    </citation>
    <scope>NUCLEOTIDE SEQUENCE</scope>
</reference>
<evidence type="ECO:0000256" key="2">
    <source>
        <dbReference type="ARBA" id="ARBA00022670"/>
    </source>
</evidence>
<dbReference type="InterPro" id="IPR036397">
    <property type="entry name" value="RNaseH_sf"/>
</dbReference>
<dbReference type="PANTHER" id="PTHR12606">
    <property type="entry name" value="SENTRIN/SUMO-SPECIFIC PROTEASE"/>
    <property type="match status" value="1"/>
</dbReference>
<dbReference type="Gene3D" id="3.30.420.10">
    <property type="entry name" value="Ribonuclease H-like superfamily/Ribonuclease H"/>
    <property type="match status" value="1"/>
</dbReference>
<dbReference type="PROSITE" id="PS50600">
    <property type="entry name" value="ULP_PROTEASE"/>
    <property type="match status" value="1"/>
</dbReference>
<protein>
    <submittedName>
        <fullName evidence="7">Similar to Senp3: Sentrin-specific protease 3 (Mus musculus)</fullName>
    </submittedName>
</protein>
<dbReference type="AlphaFoldDB" id="A0A8J2H753"/>
<evidence type="ECO:0000256" key="1">
    <source>
        <dbReference type="ARBA" id="ARBA00005234"/>
    </source>
</evidence>
<gene>
    <name evidence="7" type="ORF">HICCMSTLAB_LOCUS3066</name>
</gene>
<feature type="compositionally biased region" description="Polar residues" evidence="5">
    <location>
        <begin position="332"/>
        <end position="347"/>
    </location>
</feature>
<dbReference type="Gene3D" id="3.90.70.120">
    <property type="match status" value="1"/>
</dbReference>
<evidence type="ECO:0000256" key="3">
    <source>
        <dbReference type="ARBA" id="ARBA00022801"/>
    </source>
</evidence>
<keyword evidence="4" id="KW-0788">Thiol protease</keyword>
<dbReference type="Pfam" id="PF02902">
    <property type="entry name" value="Peptidase_C48"/>
    <property type="match status" value="1"/>
</dbReference>
<sequence length="856" mass="99342">MGKRKKPGLFPNQPKKLKPWSAETKNKTGRSFNSQMQGAIYSLYKFMKAEPDNKGPIIPLSQVRDRNISFNGQRETLRRVLHDIGFTYKRRNGIYYLIERPDIVRKRQRFMEKYIDAVRQGYYPVFEDETWIYKKGSSKTREWQNNDSRSCSLEKQPTAKWRRDEIQVWLEKNNVDFKRDSFKAVLLELCRANKKPIKYVIDELLAKNTDHIINRLPAYHCFYNPIELVQGLVKRYFDKHVGLGHDYSEDSMLMHWENALDSVTPEVWKNCVEKVEKRIFEDYEREFGNKQKLPNFDEVPDDEDTESEDDDDPDDLKLPIDADSVKRALFANGNTDSNAEPSVNNDSVTEEKKTEDPVASTMTSDENQLPASVSNWLKEPEETVISNKTGIALRVFDLKTLLSSHLLNDQIINLYLRLVVQSEGSHFYAFDTHFYPQLLKSYDSVKNYTKNVDIFSKKTVLIPVHSAELRHWSLCVIHFDQKKISYYDSLNYVNKSCITTVFQYLHQEHSIKKSRHWNDSNWKDIQETNLPQQNNLTDCGVFVCKFAHYICKNAPFTFTAADMPKIRRTMMEEIVLLKLQPITPQEPQTSAISRSISAFARDLKQARVPTKTCSKKKEPPRKSSTSKELSSTVKPLCEIRTSLEGVYLHQSANLHQGDSRFPEDRRNAQCTAIVAYSIAALILNNGEISRTFLDNIVRDGDQYYVDSKKENQVKEAFLQPEELLKIFHVNHQEVTIDIDHCGEGHFFSSGLITSLTAAIDYCVEICKEQLDQYGFLFIGHGKTVSFKISSKNHKHFFMFNSHSVDNNNCYPKNGPKKGVARLFRCLSSRCLASLLIQNHPRDERYWQIYRIKVSST</sequence>
<evidence type="ECO:0000256" key="5">
    <source>
        <dbReference type="SAM" id="MobiDB-lite"/>
    </source>
</evidence>
<feature type="region of interest" description="Disordered" evidence="5">
    <location>
        <begin position="1"/>
        <end position="31"/>
    </location>
</feature>
<feature type="region of interest" description="Disordered" evidence="5">
    <location>
        <begin position="291"/>
        <end position="318"/>
    </location>
</feature>
<feature type="compositionally biased region" description="Polar residues" evidence="5">
    <location>
        <begin position="360"/>
        <end position="375"/>
    </location>
</feature>
<name>A0A8J2H753_COTCN</name>
<keyword evidence="8" id="KW-1185">Reference proteome</keyword>
<dbReference type="SUPFAM" id="SSF54001">
    <property type="entry name" value="Cysteine proteinases"/>
    <property type="match status" value="1"/>
</dbReference>
<comment type="caution">
    <text evidence="7">The sequence shown here is derived from an EMBL/GenBank/DDBJ whole genome shotgun (WGS) entry which is preliminary data.</text>
</comment>
<dbReference type="GO" id="GO:0006508">
    <property type="term" value="P:proteolysis"/>
    <property type="evidence" value="ECO:0007669"/>
    <property type="project" value="UniProtKB-KW"/>
</dbReference>
<comment type="similarity">
    <text evidence="1">Belongs to the peptidase C48 family.</text>
</comment>
<dbReference type="GO" id="GO:0005634">
    <property type="term" value="C:nucleus"/>
    <property type="evidence" value="ECO:0007669"/>
    <property type="project" value="TreeGrafter"/>
</dbReference>
<dbReference type="GO" id="GO:0016929">
    <property type="term" value="F:deSUMOylase activity"/>
    <property type="evidence" value="ECO:0007669"/>
    <property type="project" value="TreeGrafter"/>
</dbReference>
<dbReference type="GO" id="GO:0016926">
    <property type="term" value="P:protein desumoylation"/>
    <property type="evidence" value="ECO:0007669"/>
    <property type="project" value="TreeGrafter"/>
</dbReference>
<dbReference type="Gene3D" id="3.40.395.10">
    <property type="entry name" value="Adenoviral Proteinase, Chain A"/>
    <property type="match status" value="1"/>
</dbReference>
<keyword evidence="2 7" id="KW-0645">Protease</keyword>
<organism evidence="7 8">
    <name type="scientific">Cotesia congregata</name>
    <name type="common">Parasitoid wasp</name>
    <name type="synonym">Apanteles congregatus</name>
    <dbReference type="NCBI Taxonomy" id="51543"/>
    <lineage>
        <taxon>Eukaryota</taxon>
        <taxon>Metazoa</taxon>
        <taxon>Ecdysozoa</taxon>
        <taxon>Arthropoda</taxon>
        <taxon>Hexapoda</taxon>
        <taxon>Insecta</taxon>
        <taxon>Pterygota</taxon>
        <taxon>Neoptera</taxon>
        <taxon>Endopterygota</taxon>
        <taxon>Hymenoptera</taxon>
        <taxon>Apocrita</taxon>
        <taxon>Ichneumonoidea</taxon>
        <taxon>Braconidae</taxon>
        <taxon>Microgastrinae</taxon>
        <taxon>Cotesia</taxon>
    </lineage>
</organism>
<dbReference type="InterPro" id="IPR003653">
    <property type="entry name" value="Peptidase_C48_C"/>
</dbReference>